<gene>
    <name evidence="2" type="primary">Ect2_0</name>
    <name evidence="2" type="ORF">g.94827</name>
</gene>
<dbReference type="Gene3D" id="2.60.20.30">
    <property type="match status" value="1"/>
</dbReference>
<organism evidence="2">
    <name type="scientific">Anthurium amnicola</name>
    <dbReference type="NCBI Taxonomy" id="1678845"/>
    <lineage>
        <taxon>Eukaryota</taxon>
        <taxon>Viridiplantae</taxon>
        <taxon>Streptophyta</taxon>
        <taxon>Embryophyta</taxon>
        <taxon>Tracheophyta</taxon>
        <taxon>Spermatophyta</taxon>
        <taxon>Magnoliopsida</taxon>
        <taxon>Liliopsida</taxon>
        <taxon>Araceae</taxon>
        <taxon>Pothoideae</taxon>
        <taxon>Potheae</taxon>
        <taxon>Anthurium</taxon>
    </lineage>
</organism>
<dbReference type="EMBL" id="GDJX01012512">
    <property type="protein sequence ID" value="JAT55424.1"/>
    <property type="molecule type" value="Transcribed_RNA"/>
</dbReference>
<evidence type="ECO:0000256" key="1">
    <source>
        <dbReference type="SAM" id="MobiDB-lite"/>
    </source>
</evidence>
<feature type="non-terminal residue" evidence="2">
    <location>
        <position position="1"/>
    </location>
</feature>
<reference evidence="2" key="1">
    <citation type="submission" date="2015-07" db="EMBL/GenBank/DDBJ databases">
        <title>Transcriptome Assembly of Anthurium amnicola.</title>
        <authorList>
            <person name="Suzuki J."/>
        </authorList>
    </citation>
    <scope>NUCLEOTIDE SEQUENCE</scope>
</reference>
<feature type="region of interest" description="Disordered" evidence="1">
    <location>
        <begin position="1"/>
        <end position="38"/>
    </location>
</feature>
<protein>
    <submittedName>
        <fullName evidence="2">Protein ECT2</fullName>
    </submittedName>
</protein>
<sequence>RSLSSWPLSPLHVPSRPHQRSTMASTSKPTSSSPFPTTSKAAAAPAVLVVLLLALATAAQGRSHAGPIPHTAHAVAAAAQSNSEKPELTIFHERGCDGLVTKLEACGACLDLTAEYNVGETVMGYLVTFAEPNQRATFYRRPRCQGPVAATARENACYCFTPKYQSVMLECPSMADNTTAVDSQAYEWIR</sequence>
<dbReference type="InterPro" id="IPR015791">
    <property type="entry name" value="Antimic/Inh_G_crystallin-like"/>
</dbReference>
<evidence type="ECO:0000313" key="2">
    <source>
        <dbReference type="EMBL" id="JAT55424.1"/>
    </source>
</evidence>
<accession>A0A1D1YLB0</accession>
<dbReference type="AlphaFoldDB" id="A0A1D1YLB0"/>
<name>A0A1D1YLB0_9ARAE</name>
<proteinExistence type="predicted"/>
<feature type="compositionally biased region" description="Low complexity" evidence="1">
    <location>
        <begin position="24"/>
        <end position="38"/>
    </location>
</feature>